<reference evidence="2" key="2">
    <citation type="journal article" date="2015" name="Data Brief">
        <title>Shoot transcriptome of the giant reed, Arundo donax.</title>
        <authorList>
            <person name="Barrero R.A."/>
            <person name="Guerrero F.D."/>
            <person name="Moolhuijzen P."/>
            <person name="Goolsby J.A."/>
            <person name="Tidwell J."/>
            <person name="Bellgard S.E."/>
            <person name="Bellgard M.I."/>
        </authorList>
    </citation>
    <scope>NUCLEOTIDE SEQUENCE</scope>
    <source>
        <tissue evidence="2">Shoot tissue taken approximately 20 cm above the soil surface</tissue>
    </source>
</reference>
<feature type="compositionally biased region" description="Basic residues" evidence="1">
    <location>
        <begin position="24"/>
        <end position="35"/>
    </location>
</feature>
<dbReference type="EMBL" id="GBRH01230429">
    <property type="protein sequence ID" value="JAD67466.1"/>
    <property type="molecule type" value="Transcribed_RNA"/>
</dbReference>
<accession>A0A0A9BVY8</accession>
<sequence length="53" mass="6078">MRLDDTCTNCEIYNIKQMPALASRRAHQHHQHNRPQTRADAPQPGQARRGDQG</sequence>
<feature type="region of interest" description="Disordered" evidence="1">
    <location>
        <begin position="21"/>
        <end position="53"/>
    </location>
</feature>
<name>A0A0A9BVY8_ARUDO</name>
<proteinExistence type="predicted"/>
<reference evidence="2" key="1">
    <citation type="submission" date="2014-09" db="EMBL/GenBank/DDBJ databases">
        <authorList>
            <person name="Magalhaes I.L.F."/>
            <person name="Oliveira U."/>
            <person name="Santos F.R."/>
            <person name="Vidigal T.H.D.A."/>
            <person name="Brescovit A.D."/>
            <person name="Santos A.J."/>
        </authorList>
    </citation>
    <scope>NUCLEOTIDE SEQUENCE</scope>
    <source>
        <tissue evidence="2">Shoot tissue taken approximately 20 cm above the soil surface</tissue>
    </source>
</reference>
<dbReference type="AlphaFoldDB" id="A0A0A9BVY8"/>
<evidence type="ECO:0000256" key="1">
    <source>
        <dbReference type="SAM" id="MobiDB-lite"/>
    </source>
</evidence>
<organism evidence="2">
    <name type="scientific">Arundo donax</name>
    <name type="common">Giant reed</name>
    <name type="synonym">Donax arundinaceus</name>
    <dbReference type="NCBI Taxonomy" id="35708"/>
    <lineage>
        <taxon>Eukaryota</taxon>
        <taxon>Viridiplantae</taxon>
        <taxon>Streptophyta</taxon>
        <taxon>Embryophyta</taxon>
        <taxon>Tracheophyta</taxon>
        <taxon>Spermatophyta</taxon>
        <taxon>Magnoliopsida</taxon>
        <taxon>Liliopsida</taxon>
        <taxon>Poales</taxon>
        <taxon>Poaceae</taxon>
        <taxon>PACMAD clade</taxon>
        <taxon>Arundinoideae</taxon>
        <taxon>Arundineae</taxon>
        <taxon>Arundo</taxon>
    </lineage>
</organism>
<evidence type="ECO:0000313" key="2">
    <source>
        <dbReference type="EMBL" id="JAD67466.1"/>
    </source>
</evidence>
<protein>
    <submittedName>
        <fullName evidence="2">Uncharacterized protein</fullName>
    </submittedName>
</protein>